<dbReference type="PANTHER" id="PTHR39181:SF1">
    <property type="entry name" value="TYROSINE-PROTEIN PHOSPHATASE YWQE"/>
    <property type="match status" value="1"/>
</dbReference>
<dbReference type="EMBL" id="JAWDIO010000002">
    <property type="protein sequence ID" value="MDU0356009.1"/>
    <property type="molecule type" value="Genomic_DNA"/>
</dbReference>
<dbReference type="RefSeq" id="WP_316027519.1">
    <property type="nucleotide sequence ID" value="NZ_JAWDIO010000002.1"/>
</dbReference>
<comment type="similarity">
    <text evidence="1">Belongs to the metallo-dependent hydrolases superfamily. CpsB/CapC family.</text>
</comment>
<evidence type="ECO:0000256" key="3">
    <source>
        <dbReference type="ARBA" id="ARBA00022801"/>
    </source>
</evidence>
<proteinExistence type="inferred from homology"/>
<organism evidence="5 6">
    <name type="scientific">Paraglaciecola aquimarina</name>
    <dbReference type="NCBI Taxonomy" id="1235557"/>
    <lineage>
        <taxon>Bacteria</taxon>
        <taxon>Pseudomonadati</taxon>
        <taxon>Pseudomonadota</taxon>
        <taxon>Gammaproteobacteria</taxon>
        <taxon>Alteromonadales</taxon>
        <taxon>Alteromonadaceae</taxon>
        <taxon>Paraglaciecola</taxon>
    </lineage>
</organism>
<dbReference type="Gene3D" id="3.20.20.140">
    <property type="entry name" value="Metal-dependent hydrolases"/>
    <property type="match status" value="1"/>
</dbReference>
<protein>
    <recommendedName>
        <fullName evidence="2">protein-tyrosine-phosphatase</fullName>
        <ecNumber evidence="2">3.1.3.48</ecNumber>
    </recommendedName>
</protein>
<evidence type="ECO:0000256" key="4">
    <source>
        <dbReference type="ARBA" id="ARBA00051722"/>
    </source>
</evidence>
<dbReference type="InterPro" id="IPR016195">
    <property type="entry name" value="Pol/histidinol_Pase-like"/>
</dbReference>
<evidence type="ECO:0000256" key="1">
    <source>
        <dbReference type="ARBA" id="ARBA00005750"/>
    </source>
</evidence>
<dbReference type="InterPro" id="IPR016667">
    <property type="entry name" value="Caps_polysacc_synth_CpsB/CapC"/>
</dbReference>
<gene>
    <name evidence="5" type="ORF">RS130_20810</name>
</gene>
<keyword evidence="6" id="KW-1185">Reference proteome</keyword>
<dbReference type="Proteomes" id="UP001247805">
    <property type="component" value="Unassembled WGS sequence"/>
</dbReference>
<dbReference type="EC" id="3.1.3.48" evidence="2"/>
<evidence type="ECO:0000313" key="5">
    <source>
        <dbReference type="EMBL" id="MDU0356009.1"/>
    </source>
</evidence>
<evidence type="ECO:0000256" key="2">
    <source>
        <dbReference type="ARBA" id="ARBA00013064"/>
    </source>
</evidence>
<reference evidence="5 6" key="1">
    <citation type="submission" date="2023-10" db="EMBL/GenBank/DDBJ databases">
        <title>Glaciecola aquimarina strain GGW-M5 nov., isolated from a coastal seawater.</title>
        <authorList>
            <person name="Bayburt H."/>
            <person name="Kim J.M."/>
            <person name="Choi B.J."/>
            <person name="Jeon C.O."/>
        </authorList>
    </citation>
    <scope>NUCLEOTIDE SEQUENCE [LARGE SCALE GENOMIC DNA]</scope>
    <source>
        <strain evidence="5 6">KCTC 32108</strain>
    </source>
</reference>
<accession>A0ABU3T165</accession>
<name>A0ABU3T165_9ALTE</name>
<sequence>MAEQAMECGVTHIVCTPHIHQGYFDNTQENIIEVAKTFSQYLTDAGCQLKIASAAELRICPEIMFWYKNNTLPYLGTWQGKNVILLELPHSHVPAGTDNLIRWLLNHNIQPLIAHPERNRDILADYRKFEMLKRCGCLFQLTAGSVIGRFSKPIQTLALKMLEQKAITVIASDSHNLDRRPNDMGRCRAFLQEHCDRDYVTTLVETNPKEITQTLGWL</sequence>
<dbReference type="GO" id="GO:0004725">
    <property type="term" value="F:protein tyrosine phosphatase activity"/>
    <property type="evidence" value="ECO:0007669"/>
    <property type="project" value="UniProtKB-EC"/>
</dbReference>
<comment type="caution">
    <text evidence="5">The sequence shown here is derived from an EMBL/GenBank/DDBJ whole genome shotgun (WGS) entry which is preliminary data.</text>
</comment>
<dbReference type="PIRSF" id="PIRSF016557">
    <property type="entry name" value="Caps_synth_CpsB"/>
    <property type="match status" value="1"/>
</dbReference>
<comment type="catalytic activity">
    <reaction evidence="4">
        <text>O-phospho-L-tyrosyl-[protein] + H2O = L-tyrosyl-[protein] + phosphate</text>
        <dbReference type="Rhea" id="RHEA:10684"/>
        <dbReference type="Rhea" id="RHEA-COMP:10136"/>
        <dbReference type="Rhea" id="RHEA-COMP:20101"/>
        <dbReference type="ChEBI" id="CHEBI:15377"/>
        <dbReference type="ChEBI" id="CHEBI:43474"/>
        <dbReference type="ChEBI" id="CHEBI:46858"/>
        <dbReference type="ChEBI" id="CHEBI:61978"/>
        <dbReference type="EC" id="3.1.3.48"/>
    </reaction>
</comment>
<keyword evidence="3 5" id="KW-0378">Hydrolase</keyword>
<dbReference type="PANTHER" id="PTHR39181">
    <property type="entry name" value="TYROSINE-PROTEIN PHOSPHATASE YWQE"/>
    <property type="match status" value="1"/>
</dbReference>
<dbReference type="SUPFAM" id="SSF89550">
    <property type="entry name" value="PHP domain-like"/>
    <property type="match status" value="1"/>
</dbReference>
<dbReference type="Pfam" id="PF19567">
    <property type="entry name" value="CpsB_CapC"/>
    <property type="match status" value="1"/>
</dbReference>
<evidence type="ECO:0000313" key="6">
    <source>
        <dbReference type="Proteomes" id="UP001247805"/>
    </source>
</evidence>